<evidence type="ECO:0000313" key="2">
    <source>
        <dbReference type="Proteomes" id="UP000663870"/>
    </source>
</evidence>
<name>A0A814IU74_9BILA</name>
<evidence type="ECO:0000313" key="1">
    <source>
        <dbReference type="EMBL" id="CAF1028940.1"/>
    </source>
</evidence>
<evidence type="ECO:0008006" key="3">
    <source>
        <dbReference type="Google" id="ProtNLM"/>
    </source>
</evidence>
<proteinExistence type="predicted"/>
<gene>
    <name evidence="1" type="ORF">JXQ802_LOCUS15547</name>
</gene>
<keyword evidence="2" id="KW-1185">Reference proteome</keyword>
<accession>A0A814IU74</accession>
<dbReference type="AlphaFoldDB" id="A0A814IU74"/>
<comment type="caution">
    <text evidence="1">The sequence shown here is derived from an EMBL/GenBank/DDBJ whole genome shotgun (WGS) entry which is preliminary data.</text>
</comment>
<sequence>MLSSNLNKKLLKTLWNSIILNKQFLRNDQHQSNILDDYANIYRPEVESELEYLAVQTSRNKSLQIDYEIEQQRKRKRTIRYHILRRKYVIHPNDIKVDPYIKNHMQFLHKNYPKRWTVKMLAESFNYSIDNIRLILQQRTTRRMRVRPRSPSSLFGIKDEEEREKLLREHIIKRDLNLNKNPELENDDNNDPVDYQVLAEESNLVPRRRSSDAYMERYNDGFFSNIISSSDEDQQNERDKSIEKKLLTSSPTLLDRITKLRLNENLISNTYSYDQTSELYNKRMEIIKKMQQTNDSIVEMNERKQKYLERSLLNKKIK</sequence>
<dbReference type="EMBL" id="CAJNOL010000363">
    <property type="protein sequence ID" value="CAF1028940.1"/>
    <property type="molecule type" value="Genomic_DNA"/>
</dbReference>
<dbReference type="Proteomes" id="UP000663870">
    <property type="component" value="Unassembled WGS sequence"/>
</dbReference>
<reference evidence="1" key="1">
    <citation type="submission" date="2021-02" db="EMBL/GenBank/DDBJ databases">
        <authorList>
            <person name="Nowell W R."/>
        </authorList>
    </citation>
    <scope>NUCLEOTIDE SEQUENCE</scope>
</reference>
<organism evidence="1 2">
    <name type="scientific">Rotaria sordida</name>
    <dbReference type="NCBI Taxonomy" id="392033"/>
    <lineage>
        <taxon>Eukaryota</taxon>
        <taxon>Metazoa</taxon>
        <taxon>Spiralia</taxon>
        <taxon>Gnathifera</taxon>
        <taxon>Rotifera</taxon>
        <taxon>Eurotatoria</taxon>
        <taxon>Bdelloidea</taxon>
        <taxon>Philodinida</taxon>
        <taxon>Philodinidae</taxon>
        <taxon>Rotaria</taxon>
    </lineage>
</organism>
<protein>
    <recommendedName>
        <fullName evidence="3">Neurite outgrowth-associated protein</fullName>
    </recommendedName>
</protein>